<dbReference type="RefSeq" id="WP_091346253.1">
    <property type="nucleotide sequence ID" value="NZ_FMAQ01000001.1"/>
</dbReference>
<gene>
    <name evidence="3" type="ORF">GA0061081_101209</name>
</gene>
<evidence type="ECO:0000313" key="4">
    <source>
        <dbReference type="Proteomes" id="UP000199670"/>
    </source>
</evidence>
<dbReference type="GO" id="GO:0000270">
    <property type="term" value="P:peptidoglycan metabolic process"/>
    <property type="evidence" value="ECO:0007669"/>
    <property type="project" value="TreeGrafter"/>
</dbReference>
<dbReference type="STRING" id="1798182.GA0061081_101209"/>
<dbReference type="Proteomes" id="UP000199670">
    <property type="component" value="Unassembled WGS sequence"/>
</dbReference>
<dbReference type="Pfam" id="PF02698">
    <property type="entry name" value="DUF218"/>
    <property type="match status" value="1"/>
</dbReference>
<sequence length="199" mass="22126">MNMIQLIKYAVIGILGYFIVCNVVIFVYTQQPPQDNADTMVILGSQVVGTPAQAPLTLQTRLDVAVTYLHNNPNTKAIVCGGQGKDESATEASVMADYLIKKGIESSRVYIEDKSTRTAQQFLYANDILPLGKTVVVTNDFHLLRSVMLAKRSGFEQISGLSAPLNWSNFDKYIAMIREPLALANSWLFDHPKEQLKQE</sequence>
<dbReference type="PANTHER" id="PTHR30336">
    <property type="entry name" value="INNER MEMBRANE PROTEIN, PROBABLE PERMEASE"/>
    <property type="match status" value="1"/>
</dbReference>
<evidence type="ECO:0000256" key="1">
    <source>
        <dbReference type="SAM" id="Phobius"/>
    </source>
</evidence>
<dbReference type="PANTHER" id="PTHR30336:SF4">
    <property type="entry name" value="ENVELOPE BIOGENESIS FACTOR ELYC"/>
    <property type="match status" value="1"/>
</dbReference>
<dbReference type="InterPro" id="IPR003848">
    <property type="entry name" value="DUF218"/>
</dbReference>
<dbReference type="OrthoDB" id="9782395at2"/>
<dbReference type="GO" id="GO:0043164">
    <property type="term" value="P:Gram-negative-bacterium-type cell wall biogenesis"/>
    <property type="evidence" value="ECO:0007669"/>
    <property type="project" value="TreeGrafter"/>
</dbReference>
<keyword evidence="1" id="KW-1133">Transmembrane helix</keyword>
<organism evidence="3 4">
    <name type="scientific">Gilliamella bombicola</name>
    <dbReference type="NCBI Taxonomy" id="1798182"/>
    <lineage>
        <taxon>Bacteria</taxon>
        <taxon>Pseudomonadati</taxon>
        <taxon>Pseudomonadota</taxon>
        <taxon>Gammaproteobacteria</taxon>
        <taxon>Orbales</taxon>
        <taxon>Orbaceae</taxon>
        <taxon>Gilliamella</taxon>
    </lineage>
</organism>
<reference evidence="4" key="1">
    <citation type="submission" date="2016-08" db="EMBL/GenBank/DDBJ databases">
        <authorList>
            <person name="Varghese N."/>
            <person name="Submissions Spin"/>
        </authorList>
    </citation>
    <scope>NUCLEOTIDE SEQUENCE [LARGE SCALE GENOMIC DNA]</scope>
    <source>
        <strain evidence="4">R-53248</strain>
    </source>
</reference>
<proteinExistence type="predicted"/>
<evidence type="ECO:0000313" key="3">
    <source>
        <dbReference type="EMBL" id="SCB76148.1"/>
    </source>
</evidence>
<feature type="domain" description="DUF218" evidence="2">
    <location>
        <begin position="38"/>
        <end position="178"/>
    </location>
</feature>
<dbReference type="GO" id="GO:0005886">
    <property type="term" value="C:plasma membrane"/>
    <property type="evidence" value="ECO:0007669"/>
    <property type="project" value="TreeGrafter"/>
</dbReference>
<dbReference type="EMBL" id="FMAQ01000001">
    <property type="protein sequence ID" value="SCB76148.1"/>
    <property type="molecule type" value="Genomic_DNA"/>
</dbReference>
<feature type="transmembrane region" description="Helical" evidence="1">
    <location>
        <begin position="7"/>
        <end position="28"/>
    </location>
</feature>
<protein>
    <submittedName>
        <fullName evidence="3">Uncharacterized SAM-binding protein YcdF, DUF218 family</fullName>
    </submittedName>
</protein>
<keyword evidence="1" id="KW-0812">Transmembrane</keyword>
<dbReference type="AlphaFoldDB" id="A0A1C3Z1K7"/>
<dbReference type="CDD" id="cd06259">
    <property type="entry name" value="YdcF-like"/>
    <property type="match status" value="1"/>
</dbReference>
<dbReference type="InterPro" id="IPR014729">
    <property type="entry name" value="Rossmann-like_a/b/a_fold"/>
</dbReference>
<evidence type="ECO:0000259" key="2">
    <source>
        <dbReference type="Pfam" id="PF02698"/>
    </source>
</evidence>
<accession>A0A1C3Z1K7</accession>
<dbReference type="InterPro" id="IPR051599">
    <property type="entry name" value="Cell_Envelope_Assoc"/>
</dbReference>
<keyword evidence="4" id="KW-1185">Reference proteome</keyword>
<dbReference type="Gene3D" id="3.40.50.620">
    <property type="entry name" value="HUPs"/>
    <property type="match status" value="1"/>
</dbReference>
<keyword evidence="1" id="KW-0472">Membrane</keyword>
<name>A0A1C3Z1K7_9GAMM</name>